<dbReference type="NCBIfam" id="NF007799">
    <property type="entry name" value="PRK10504.1"/>
    <property type="match status" value="1"/>
</dbReference>
<keyword evidence="4 7" id="KW-0812">Transmembrane</keyword>
<reference evidence="9 10" key="1">
    <citation type="submission" date="2017-04" db="EMBL/GenBank/DDBJ databases">
        <title>Whole genome sequence of Bdellovibrio bacteriovorus strain SSB218315.</title>
        <authorList>
            <person name="Oyedara O."/>
            <person name="Rodriguez-Perez M.A."/>
        </authorList>
    </citation>
    <scope>NUCLEOTIDE SEQUENCE [LARGE SCALE GENOMIC DNA]</scope>
    <source>
        <strain evidence="9 10">SSB218315</strain>
    </source>
</reference>
<feature type="transmembrane region" description="Helical" evidence="7">
    <location>
        <begin position="305"/>
        <end position="324"/>
    </location>
</feature>
<feature type="transmembrane region" description="Helical" evidence="7">
    <location>
        <begin position="16"/>
        <end position="39"/>
    </location>
</feature>
<feature type="transmembrane region" description="Helical" evidence="7">
    <location>
        <begin position="202"/>
        <end position="221"/>
    </location>
</feature>
<feature type="transmembrane region" description="Helical" evidence="7">
    <location>
        <begin position="108"/>
        <end position="129"/>
    </location>
</feature>
<dbReference type="SUPFAM" id="SSF103473">
    <property type="entry name" value="MFS general substrate transporter"/>
    <property type="match status" value="1"/>
</dbReference>
<feature type="transmembrane region" description="Helical" evidence="7">
    <location>
        <begin position="400"/>
        <end position="420"/>
    </location>
</feature>
<sequence length="477" mass="51348">MASAASAKSDERSQNLLLWLVAIGFFMETLDSTIVNTALPGMAKSLGESPLYMQSVVIAYSLTIALLIPSSGWITDRFGTKKVYLGAILVFTLGSLCCAFSQTLPQLVISRVLQGAGGALLLPVGRLAVLRAFPADKFLQAISFVTIPGLIGPLIGPTLGGWLVEYASWHWIFLINIPVGLVGCWATYKLMPDLRGAKASRFDISGYVLLAFSMVSISFGMEGLAELGLRPGLVMILLVFGLASLAAYWLHAGRTEAPLFSLNLFKIGTYNIGLLGNLFARIGSGAMPFLLPLLLQVGLGYSPSYAGMMMIPMAVAGILAKRFAAPLITRTGYRNMLVGNTLLVGLTMASFALMSESQPMWLRLVQLFFFGWVNSLQFTAMNTLTLKDLGSEYASSGNSLYSMMQMLAMSLAVAAAGAMLTGFSDQFGTANHGALRTFQWTFICMGVITCSSAAIFWQVPEGERKKEPIPQSEPSLH</sequence>
<dbReference type="Pfam" id="PF07690">
    <property type="entry name" value="MFS_1"/>
    <property type="match status" value="1"/>
</dbReference>
<accession>A0A1Z3N698</accession>
<dbReference type="EMBL" id="CP020946">
    <property type="protein sequence ID" value="ASD62976.1"/>
    <property type="molecule type" value="Genomic_DNA"/>
</dbReference>
<comment type="subcellular location">
    <subcellularLocation>
        <location evidence="1">Cell membrane</location>
        <topology evidence="1">Multi-pass membrane protein</topology>
    </subcellularLocation>
</comment>
<feature type="transmembrane region" description="Helical" evidence="7">
    <location>
        <begin position="440"/>
        <end position="459"/>
    </location>
</feature>
<dbReference type="InterPro" id="IPR020846">
    <property type="entry name" value="MFS_dom"/>
</dbReference>
<dbReference type="NCBIfam" id="TIGR00711">
    <property type="entry name" value="efflux_EmrB"/>
    <property type="match status" value="1"/>
</dbReference>
<evidence type="ECO:0000313" key="10">
    <source>
        <dbReference type="Proteomes" id="UP000197003"/>
    </source>
</evidence>
<dbReference type="RefSeq" id="WP_088564562.1">
    <property type="nucleotide sequence ID" value="NZ_CP020946.1"/>
</dbReference>
<dbReference type="GO" id="GO:0005886">
    <property type="term" value="C:plasma membrane"/>
    <property type="evidence" value="ECO:0007669"/>
    <property type="project" value="UniProtKB-SubCell"/>
</dbReference>
<feature type="transmembrane region" description="Helical" evidence="7">
    <location>
        <begin position="360"/>
        <end position="379"/>
    </location>
</feature>
<keyword evidence="2" id="KW-0813">Transport</keyword>
<evidence type="ECO:0000256" key="4">
    <source>
        <dbReference type="ARBA" id="ARBA00022692"/>
    </source>
</evidence>
<dbReference type="Gene3D" id="1.20.1720.10">
    <property type="entry name" value="Multidrug resistance protein D"/>
    <property type="match status" value="1"/>
</dbReference>
<feature type="transmembrane region" description="Helical" evidence="7">
    <location>
        <begin position="233"/>
        <end position="251"/>
    </location>
</feature>
<evidence type="ECO:0000256" key="6">
    <source>
        <dbReference type="ARBA" id="ARBA00023136"/>
    </source>
</evidence>
<dbReference type="AlphaFoldDB" id="A0A1Z3N698"/>
<keyword evidence="6 7" id="KW-0472">Membrane</keyword>
<feature type="domain" description="Major facilitator superfamily (MFS) profile" evidence="8">
    <location>
        <begin position="17"/>
        <end position="464"/>
    </location>
</feature>
<dbReference type="InterPro" id="IPR036259">
    <property type="entry name" value="MFS_trans_sf"/>
</dbReference>
<dbReference type="PRINTS" id="PR01036">
    <property type="entry name" value="TCRTETB"/>
</dbReference>
<keyword evidence="5 7" id="KW-1133">Transmembrane helix</keyword>
<dbReference type="PANTHER" id="PTHR42718:SF46">
    <property type="entry name" value="BLR6921 PROTEIN"/>
    <property type="match status" value="1"/>
</dbReference>
<protein>
    <submittedName>
        <fullName evidence="9">MFS transporter</fullName>
    </submittedName>
</protein>
<feature type="transmembrane region" description="Helical" evidence="7">
    <location>
        <begin position="51"/>
        <end position="71"/>
    </location>
</feature>
<name>A0A1Z3N698_BDEBC</name>
<evidence type="ECO:0000256" key="3">
    <source>
        <dbReference type="ARBA" id="ARBA00022475"/>
    </source>
</evidence>
<gene>
    <name evidence="9" type="ORF">B9G79_05025</name>
</gene>
<evidence type="ECO:0000256" key="7">
    <source>
        <dbReference type="SAM" id="Phobius"/>
    </source>
</evidence>
<dbReference type="InterPro" id="IPR011701">
    <property type="entry name" value="MFS"/>
</dbReference>
<feature type="transmembrane region" description="Helical" evidence="7">
    <location>
        <begin position="141"/>
        <end position="163"/>
    </location>
</feature>
<dbReference type="PANTHER" id="PTHR42718">
    <property type="entry name" value="MAJOR FACILITATOR SUPERFAMILY MULTIDRUG TRANSPORTER MFSC"/>
    <property type="match status" value="1"/>
</dbReference>
<dbReference type="Gene3D" id="1.20.1250.20">
    <property type="entry name" value="MFS general substrate transporter like domains"/>
    <property type="match status" value="1"/>
</dbReference>
<feature type="transmembrane region" description="Helical" evidence="7">
    <location>
        <begin position="83"/>
        <end position="102"/>
    </location>
</feature>
<dbReference type="Proteomes" id="UP000197003">
    <property type="component" value="Chromosome"/>
</dbReference>
<dbReference type="GO" id="GO:0022857">
    <property type="term" value="F:transmembrane transporter activity"/>
    <property type="evidence" value="ECO:0007669"/>
    <property type="project" value="InterPro"/>
</dbReference>
<evidence type="ECO:0000259" key="8">
    <source>
        <dbReference type="PROSITE" id="PS50850"/>
    </source>
</evidence>
<organism evidence="9 10">
    <name type="scientific">Bdellovibrio bacteriovorus</name>
    <dbReference type="NCBI Taxonomy" id="959"/>
    <lineage>
        <taxon>Bacteria</taxon>
        <taxon>Pseudomonadati</taxon>
        <taxon>Bdellovibrionota</taxon>
        <taxon>Bdellovibrionia</taxon>
        <taxon>Bdellovibrionales</taxon>
        <taxon>Pseudobdellovibrionaceae</taxon>
        <taxon>Bdellovibrio</taxon>
    </lineage>
</organism>
<evidence type="ECO:0000256" key="2">
    <source>
        <dbReference type="ARBA" id="ARBA00022448"/>
    </source>
</evidence>
<keyword evidence="3" id="KW-1003">Cell membrane</keyword>
<dbReference type="OrthoDB" id="5287838at2"/>
<evidence type="ECO:0000256" key="1">
    <source>
        <dbReference type="ARBA" id="ARBA00004651"/>
    </source>
</evidence>
<dbReference type="InterPro" id="IPR004638">
    <property type="entry name" value="EmrB-like"/>
</dbReference>
<feature type="transmembrane region" description="Helical" evidence="7">
    <location>
        <begin position="336"/>
        <end position="354"/>
    </location>
</feature>
<evidence type="ECO:0000313" key="9">
    <source>
        <dbReference type="EMBL" id="ASD62976.1"/>
    </source>
</evidence>
<evidence type="ECO:0000256" key="5">
    <source>
        <dbReference type="ARBA" id="ARBA00022989"/>
    </source>
</evidence>
<feature type="transmembrane region" description="Helical" evidence="7">
    <location>
        <begin position="169"/>
        <end position="190"/>
    </location>
</feature>
<proteinExistence type="predicted"/>
<dbReference type="PROSITE" id="PS50850">
    <property type="entry name" value="MFS"/>
    <property type="match status" value="1"/>
</dbReference>
<dbReference type="CDD" id="cd17503">
    <property type="entry name" value="MFS_LmrB_MDR_like"/>
    <property type="match status" value="1"/>
</dbReference>